<dbReference type="EMBL" id="QZEV01000006">
    <property type="protein sequence ID" value="RJL06742.1"/>
    <property type="molecule type" value="Genomic_DNA"/>
</dbReference>
<evidence type="ECO:0000256" key="1">
    <source>
        <dbReference type="SAM" id="Phobius"/>
    </source>
</evidence>
<dbReference type="Proteomes" id="UP000285530">
    <property type="component" value="Unassembled WGS sequence"/>
</dbReference>
<keyword evidence="1" id="KW-1133">Transmembrane helix</keyword>
<dbReference type="AlphaFoldDB" id="A0A419A1B8"/>
<keyword evidence="1" id="KW-0812">Transmembrane</keyword>
<accession>A0A419A1B8</accession>
<dbReference type="OrthoDB" id="7779010at2"/>
<keyword evidence="3" id="KW-1185">Reference proteome</keyword>
<evidence type="ECO:0008006" key="4">
    <source>
        <dbReference type="Google" id="ProtNLM"/>
    </source>
</evidence>
<name>A0A419A1B8_9RHOB</name>
<sequence length="118" mass="11754">MTRAALPAYLLASVTGLAGMTAVLPVAGGATMPLGGTDLPLAYVLPPLVGLALFQLVFGAVTGRWRGLRFWAVGLPVTVAIWGAGLVLMLGGHVTPIQALAGVSVALLLAGLLAGGAR</sequence>
<protein>
    <recommendedName>
        <fullName evidence="4">Integral membrane protein</fullName>
    </recommendedName>
</protein>
<evidence type="ECO:0000313" key="3">
    <source>
        <dbReference type="Proteomes" id="UP000285530"/>
    </source>
</evidence>
<organism evidence="2 3">
    <name type="scientific">Paracoccus aestuarii</name>
    <dbReference type="NCBI Taxonomy" id="453842"/>
    <lineage>
        <taxon>Bacteria</taxon>
        <taxon>Pseudomonadati</taxon>
        <taxon>Pseudomonadota</taxon>
        <taxon>Alphaproteobacteria</taxon>
        <taxon>Rhodobacterales</taxon>
        <taxon>Paracoccaceae</taxon>
        <taxon>Paracoccus</taxon>
    </lineage>
</organism>
<dbReference type="RefSeq" id="WP_119885095.1">
    <property type="nucleotide sequence ID" value="NZ_CP067169.1"/>
</dbReference>
<evidence type="ECO:0000313" key="2">
    <source>
        <dbReference type="EMBL" id="RJL06742.1"/>
    </source>
</evidence>
<feature type="transmembrane region" description="Helical" evidence="1">
    <location>
        <begin position="39"/>
        <end position="58"/>
    </location>
</feature>
<keyword evidence="1" id="KW-0472">Membrane</keyword>
<feature type="transmembrane region" description="Helical" evidence="1">
    <location>
        <begin position="70"/>
        <end position="91"/>
    </location>
</feature>
<feature type="transmembrane region" description="Helical" evidence="1">
    <location>
        <begin position="97"/>
        <end position="117"/>
    </location>
</feature>
<gene>
    <name evidence="2" type="ORF">D3P06_02815</name>
</gene>
<reference evidence="2 3" key="1">
    <citation type="submission" date="2018-09" db="EMBL/GenBank/DDBJ databases">
        <title>Paracoccus onubensis nov. sp. a moderate halophilic bacterium isolated from Gruta de las Maravillas (Aracena, Spain).</title>
        <authorList>
            <person name="Jurado V."/>
            <person name="Gutierrez-Patricio S."/>
            <person name="Gonzalez-Pimentel J.L."/>
            <person name="Laiz L."/>
            <person name="Saiz-Jimenez C."/>
        </authorList>
    </citation>
    <scope>NUCLEOTIDE SEQUENCE [LARGE SCALE GENOMIC DNA]</scope>
    <source>
        <strain evidence="2 3">DSM 19484</strain>
    </source>
</reference>
<comment type="caution">
    <text evidence="2">The sequence shown here is derived from an EMBL/GenBank/DDBJ whole genome shotgun (WGS) entry which is preliminary data.</text>
</comment>
<proteinExistence type="predicted"/>